<organism evidence="2 3">
    <name type="scientific">Actinomadura physcomitrii</name>
    <dbReference type="NCBI Taxonomy" id="2650748"/>
    <lineage>
        <taxon>Bacteria</taxon>
        <taxon>Bacillati</taxon>
        <taxon>Actinomycetota</taxon>
        <taxon>Actinomycetes</taxon>
        <taxon>Streptosporangiales</taxon>
        <taxon>Thermomonosporaceae</taxon>
        <taxon>Actinomadura</taxon>
    </lineage>
</organism>
<dbReference type="EMBL" id="WBMS02000011">
    <property type="protein sequence ID" value="MWA01927.1"/>
    <property type="molecule type" value="Genomic_DNA"/>
</dbReference>
<keyword evidence="3" id="KW-1185">Reference proteome</keyword>
<evidence type="ECO:0000313" key="2">
    <source>
        <dbReference type="EMBL" id="MWA01927.1"/>
    </source>
</evidence>
<dbReference type="RefSeq" id="WP_151594407.1">
    <property type="nucleotide sequence ID" value="NZ_WBMS02000011.1"/>
</dbReference>
<proteinExistence type="predicted"/>
<dbReference type="Proteomes" id="UP000462055">
    <property type="component" value="Unassembled WGS sequence"/>
</dbReference>
<gene>
    <name evidence="2" type="ORF">F8568_016415</name>
</gene>
<name>A0A6I4MD62_9ACTN</name>
<dbReference type="Pfam" id="PF04149">
    <property type="entry name" value="DUF397"/>
    <property type="match status" value="1"/>
</dbReference>
<dbReference type="AlphaFoldDB" id="A0A6I4MD62"/>
<sequence length="64" mass="7009">MLINWRKSSYSGSSNDEMCVEVAELMSGIGIRDSRDPDGGRLVVDRVRLGSLLRAIKDGALDRA</sequence>
<accession>A0A6I4MD62</accession>
<comment type="caution">
    <text evidence="2">The sequence shown here is derived from an EMBL/GenBank/DDBJ whole genome shotgun (WGS) entry which is preliminary data.</text>
</comment>
<dbReference type="InterPro" id="IPR007278">
    <property type="entry name" value="DUF397"/>
</dbReference>
<feature type="domain" description="DUF397" evidence="1">
    <location>
        <begin position="4"/>
        <end position="57"/>
    </location>
</feature>
<evidence type="ECO:0000313" key="3">
    <source>
        <dbReference type="Proteomes" id="UP000462055"/>
    </source>
</evidence>
<protein>
    <submittedName>
        <fullName evidence="2">DUF397 domain-containing protein</fullName>
    </submittedName>
</protein>
<evidence type="ECO:0000259" key="1">
    <source>
        <dbReference type="Pfam" id="PF04149"/>
    </source>
</evidence>
<reference evidence="2" key="1">
    <citation type="submission" date="2019-12" db="EMBL/GenBank/DDBJ databases">
        <title>Actinomadura physcomitrii sp. nov., a novel actinomycete isolated from moss [Physcomitrium sphaericum (Ludw) Fuernr].</title>
        <authorList>
            <person name="Zhuang X."/>
        </authorList>
    </citation>
    <scope>NUCLEOTIDE SEQUENCE [LARGE SCALE GENOMIC DNA]</scope>
    <source>
        <strain evidence="2">LD22</strain>
    </source>
</reference>